<reference evidence="1 2" key="1">
    <citation type="submission" date="2011-02" db="EMBL/GenBank/DDBJ databases">
        <title>The Genome Sequence of Sphaeroforma arctica JP610.</title>
        <authorList>
            <consortium name="The Broad Institute Genome Sequencing Platform"/>
            <person name="Russ C."/>
            <person name="Cuomo C."/>
            <person name="Young S.K."/>
            <person name="Zeng Q."/>
            <person name="Gargeya S."/>
            <person name="Alvarado L."/>
            <person name="Berlin A."/>
            <person name="Chapman S.B."/>
            <person name="Chen Z."/>
            <person name="Freedman E."/>
            <person name="Gellesch M."/>
            <person name="Goldberg J."/>
            <person name="Griggs A."/>
            <person name="Gujja S."/>
            <person name="Heilman E."/>
            <person name="Heiman D."/>
            <person name="Howarth C."/>
            <person name="Mehta T."/>
            <person name="Neiman D."/>
            <person name="Pearson M."/>
            <person name="Roberts A."/>
            <person name="Saif S."/>
            <person name="Shea T."/>
            <person name="Shenoy N."/>
            <person name="Sisk P."/>
            <person name="Stolte C."/>
            <person name="Sykes S."/>
            <person name="White J."/>
            <person name="Yandava C."/>
            <person name="Burger G."/>
            <person name="Gray M.W."/>
            <person name="Holland P.W.H."/>
            <person name="King N."/>
            <person name="Lang F.B.F."/>
            <person name="Roger A.J."/>
            <person name="Ruiz-Trillo I."/>
            <person name="Haas B."/>
            <person name="Nusbaum C."/>
            <person name="Birren B."/>
        </authorList>
    </citation>
    <scope>NUCLEOTIDE SEQUENCE [LARGE SCALE GENOMIC DNA]</scope>
    <source>
        <strain evidence="1 2">JP610</strain>
    </source>
</reference>
<proteinExistence type="predicted"/>
<organism evidence="1 2">
    <name type="scientific">Sphaeroforma arctica JP610</name>
    <dbReference type="NCBI Taxonomy" id="667725"/>
    <lineage>
        <taxon>Eukaryota</taxon>
        <taxon>Ichthyosporea</taxon>
        <taxon>Ichthyophonida</taxon>
        <taxon>Sphaeroforma</taxon>
    </lineage>
</organism>
<evidence type="ECO:0000313" key="1">
    <source>
        <dbReference type="EMBL" id="KNC77411.1"/>
    </source>
</evidence>
<sequence length="70" mass="7550">ISTASQPITCTHTHNLGLGGIAAQYQLVTYLEGAEALQSQDGNGTGVYVERVLAQWAVEYLMTFFGEITD</sequence>
<gene>
    <name evidence="1" type="ORF">SARC_10125</name>
</gene>
<dbReference type="GeneID" id="25910629"/>
<name>A0A0L0FLQ1_9EUKA</name>
<dbReference type="RefSeq" id="XP_014151313.1">
    <property type="nucleotide sequence ID" value="XM_014295838.1"/>
</dbReference>
<evidence type="ECO:0000313" key="2">
    <source>
        <dbReference type="Proteomes" id="UP000054560"/>
    </source>
</evidence>
<dbReference type="EMBL" id="KQ242739">
    <property type="protein sequence ID" value="KNC77411.1"/>
    <property type="molecule type" value="Genomic_DNA"/>
</dbReference>
<feature type="non-terminal residue" evidence="1">
    <location>
        <position position="1"/>
    </location>
</feature>
<keyword evidence="2" id="KW-1185">Reference proteome</keyword>
<dbReference type="AlphaFoldDB" id="A0A0L0FLQ1"/>
<protein>
    <submittedName>
        <fullName evidence="1">Uncharacterized protein</fullName>
    </submittedName>
</protein>
<accession>A0A0L0FLQ1</accession>
<dbReference type="Proteomes" id="UP000054560">
    <property type="component" value="Unassembled WGS sequence"/>
</dbReference>